<dbReference type="PANTHER" id="PTHR34220:SF7">
    <property type="entry name" value="SENSOR HISTIDINE KINASE YPDA"/>
    <property type="match status" value="1"/>
</dbReference>
<keyword evidence="5" id="KW-1185">Reference proteome</keyword>
<accession>A0A5M6IFV0</accession>
<feature type="region of interest" description="Disordered" evidence="2">
    <location>
        <begin position="1"/>
        <end position="30"/>
    </location>
</feature>
<evidence type="ECO:0000256" key="2">
    <source>
        <dbReference type="SAM" id="MobiDB-lite"/>
    </source>
</evidence>
<dbReference type="InterPro" id="IPR050640">
    <property type="entry name" value="Bact_2-comp_sensor_kinase"/>
</dbReference>
<dbReference type="SMART" id="SM00387">
    <property type="entry name" value="HATPase_c"/>
    <property type="match status" value="1"/>
</dbReference>
<keyword evidence="1" id="KW-0175">Coiled coil</keyword>
<dbReference type="RefSeq" id="WP_150061181.1">
    <property type="nucleotide sequence ID" value="NZ_JACHII010000003.1"/>
</dbReference>
<dbReference type="Pfam" id="PF06580">
    <property type="entry name" value="His_kinase"/>
    <property type="match status" value="1"/>
</dbReference>
<dbReference type="GO" id="GO:0000155">
    <property type="term" value="F:phosphorelay sensor kinase activity"/>
    <property type="evidence" value="ECO:0007669"/>
    <property type="project" value="InterPro"/>
</dbReference>
<evidence type="ECO:0000313" key="5">
    <source>
        <dbReference type="Proteomes" id="UP000324065"/>
    </source>
</evidence>
<comment type="caution">
    <text evidence="4">The sequence shown here is derived from an EMBL/GenBank/DDBJ whole genome shotgun (WGS) entry which is preliminary data.</text>
</comment>
<evidence type="ECO:0000256" key="1">
    <source>
        <dbReference type="SAM" id="Coils"/>
    </source>
</evidence>
<keyword evidence="4" id="KW-0418">Kinase</keyword>
<dbReference type="AlphaFoldDB" id="A0A5M6IFV0"/>
<evidence type="ECO:0000259" key="3">
    <source>
        <dbReference type="SMART" id="SM00387"/>
    </source>
</evidence>
<sequence>MQAARDAETAAAADHGAPRDVGFSEETTQDQRVPSLSDLISVERLQKVQDNFSAAVGIAMIIVGRDGQPVTQPSGFSNFCRTVRLVEARRDQCFRCDNEGGRMAMATGQPSLYQCHCGLVDFAAPIVIRGHYLGAVISGQVRLNDVAPEELPDYIFPPDFAWLQDPTLVALREQTNMIPYTKLRSASYTLYYLAEYLVEESYSNTVSQELSAKSLKLMEESKKRVELEKSLQEAELQALSYQVNPHFLFNVLNTIGRLALMEHADKTEEMVYAFSDMMRYILKKSSAQIVSLGTELEHVRNYLYIQKVRMSGRFTFDIDVPAKYLSVQCPFMVLNPIVENSIHYAVEPHASDGRVTVTARDDGTDVILEVVDTGDGVDPAMVAAALDGRAEHHGRTSIGLRNVDSRLRHFFGEDHGLEIESPVADGRGTRVRMRFPLEFDPFDL</sequence>
<dbReference type="OrthoDB" id="2514702at2"/>
<dbReference type="GO" id="GO:0016020">
    <property type="term" value="C:membrane"/>
    <property type="evidence" value="ECO:0007669"/>
    <property type="project" value="InterPro"/>
</dbReference>
<name>A0A5M6IFV0_9PROT</name>
<dbReference type="Pfam" id="PF10114">
    <property type="entry name" value="PocR"/>
    <property type="match status" value="1"/>
</dbReference>
<reference evidence="4 5" key="1">
    <citation type="submission" date="2019-09" db="EMBL/GenBank/DDBJ databases">
        <title>Genome sequence of Roseospira marina, one of the more divergent members of the non-sulfur purple photosynthetic bacterial family, the Rhodospirillaceae.</title>
        <authorList>
            <person name="Meyer T."/>
            <person name="Kyndt J."/>
        </authorList>
    </citation>
    <scope>NUCLEOTIDE SEQUENCE [LARGE SCALE GENOMIC DNA]</scope>
    <source>
        <strain evidence="4 5">DSM 15113</strain>
    </source>
</reference>
<dbReference type="InterPro" id="IPR036890">
    <property type="entry name" value="HATPase_C_sf"/>
</dbReference>
<proteinExistence type="predicted"/>
<dbReference type="PANTHER" id="PTHR34220">
    <property type="entry name" value="SENSOR HISTIDINE KINASE YPDA"/>
    <property type="match status" value="1"/>
</dbReference>
<dbReference type="Proteomes" id="UP000324065">
    <property type="component" value="Unassembled WGS sequence"/>
</dbReference>
<dbReference type="Pfam" id="PF02518">
    <property type="entry name" value="HATPase_c"/>
    <property type="match status" value="1"/>
</dbReference>
<keyword evidence="4" id="KW-0808">Transferase</keyword>
<feature type="domain" description="Histidine kinase/HSP90-like ATPase" evidence="3">
    <location>
        <begin position="325"/>
        <end position="439"/>
    </location>
</feature>
<dbReference type="Gene3D" id="3.30.565.10">
    <property type="entry name" value="Histidine kinase-like ATPase, C-terminal domain"/>
    <property type="match status" value="1"/>
</dbReference>
<gene>
    <name evidence="4" type="ORF">F1188_03960</name>
</gene>
<dbReference type="EMBL" id="VWPJ01000002">
    <property type="protein sequence ID" value="KAA5607170.1"/>
    <property type="molecule type" value="Genomic_DNA"/>
</dbReference>
<protein>
    <submittedName>
        <fullName evidence="4">Histidine kinase</fullName>
    </submittedName>
</protein>
<evidence type="ECO:0000313" key="4">
    <source>
        <dbReference type="EMBL" id="KAA5607170.1"/>
    </source>
</evidence>
<dbReference type="SUPFAM" id="SSF55874">
    <property type="entry name" value="ATPase domain of HSP90 chaperone/DNA topoisomerase II/histidine kinase"/>
    <property type="match status" value="1"/>
</dbReference>
<dbReference type="InterPro" id="IPR003594">
    <property type="entry name" value="HATPase_dom"/>
</dbReference>
<dbReference type="InterPro" id="IPR018771">
    <property type="entry name" value="PocR_dom"/>
</dbReference>
<feature type="coiled-coil region" evidence="1">
    <location>
        <begin position="215"/>
        <end position="244"/>
    </location>
</feature>
<organism evidence="4 5">
    <name type="scientific">Roseospira marina</name>
    <dbReference type="NCBI Taxonomy" id="140057"/>
    <lineage>
        <taxon>Bacteria</taxon>
        <taxon>Pseudomonadati</taxon>
        <taxon>Pseudomonadota</taxon>
        <taxon>Alphaproteobacteria</taxon>
        <taxon>Rhodospirillales</taxon>
        <taxon>Rhodospirillaceae</taxon>
        <taxon>Roseospira</taxon>
    </lineage>
</organism>
<dbReference type="InterPro" id="IPR010559">
    <property type="entry name" value="Sig_transdc_His_kin_internal"/>
</dbReference>